<sequence length="474" mass="53940">MRSSQTFLSTSLSPCRPILKDLERPRQYHERLKELPKLKYCTPRLHKSKASDEKLTFRSCNLYGTSKDPPNVERHLMLGRRKIKPLKTMLGPLTMVRKPISNPVEQEVAAHGHLTKAELKQIAPDGGAVSNKRHTFQKRTRQVFEHDKVAREERRREANPWVLENGEGKEELRGVVEQGSRARYVALTMRKNGGFDVRLINRLYNFDPPPKYHVPDAAESEALLNAKKIDMDKWFSKMNATSEASGPKVKAVERGDELRSKDKKKDADDADELDYDEDFQDDEEMGLDDEYEETKEVGERNRKRQSRLNPASSSSNSSNDDSDQEAISKDDHTVKRLKKMVGADDGSSSDEDEAPKTVIRKLEIPVSGKALPKKETQKVAKSLPKKEAPIAAPAQSNSLPGRSDNLDPKLLTPHDIAMIIKNHPNITMRDLALKLKLNLVKWSSEQKTKFMEMLYTVVYKPKDSPILQLHKAYQ</sequence>
<proteinExistence type="predicted"/>
<dbReference type="EMBL" id="QTSX02004366">
    <property type="protein sequence ID" value="KAJ9065246.1"/>
    <property type="molecule type" value="Genomic_DNA"/>
</dbReference>
<gene>
    <name evidence="1" type="primary">TFG1_3</name>
    <name evidence="1" type="ORF">DSO57_1021701</name>
</gene>
<organism evidence="1 2">
    <name type="scientific">Entomophthora muscae</name>
    <dbReference type="NCBI Taxonomy" id="34485"/>
    <lineage>
        <taxon>Eukaryota</taxon>
        <taxon>Fungi</taxon>
        <taxon>Fungi incertae sedis</taxon>
        <taxon>Zoopagomycota</taxon>
        <taxon>Entomophthoromycotina</taxon>
        <taxon>Entomophthoromycetes</taxon>
        <taxon>Entomophthorales</taxon>
        <taxon>Entomophthoraceae</taxon>
        <taxon>Entomophthora</taxon>
    </lineage>
</organism>
<protein>
    <submittedName>
        <fullName evidence="1">Transcription factor IIF subunit tfg1</fullName>
    </submittedName>
</protein>
<dbReference type="Proteomes" id="UP001165960">
    <property type="component" value="Unassembled WGS sequence"/>
</dbReference>
<name>A0ACC2SSM5_9FUNG</name>
<evidence type="ECO:0000313" key="1">
    <source>
        <dbReference type="EMBL" id="KAJ9065246.1"/>
    </source>
</evidence>
<reference evidence="1" key="1">
    <citation type="submission" date="2022-04" db="EMBL/GenBank/DDBJ databases">
        <title>Genome of the entomopathogenic fungus Entomophthora muscae.</title>
        <authorList>
            <person name="Elya C."/>
            <person name="Lovett B.R."/>
            <person name="Lee E."/>
            <person name="Macias A.M."/>
            <person name="Hajek A.E."/>
            <person name="De Bivort B.L."/>
            <person name="Kasson M.T."/>
            <person name="De Fine Licht H.H."/>
            <person name="Stajich J.E."/>
        </authorList>
    </citation>
    <scope>NUCLEOTIDE SEQUENCE</scope>
    <source>
        <strain evidence="1">Berkeley</strain>
    </source>
</reference>
<evidence type="ECO:0000313" key="2">
    <source>
        <dbReference type="Proteomes" id="UP001165960"/>
    </source>
</evidence>
<keyword evidence="2" id="KW-1185">Reference proteome</keyword>
<accession>A0ACC2SSM5</accession>
<comment type="caution">
    <text evidence="1">The sequence shown here is derived from an EMBL/GenBank/DDBJ whole genome shotgun (WGS) entry which is preliminary data.</text>
</comment>